<feature type="region of interest" description="Disordered" evidence="1">
    <location>
        <begin position="1"/>
        <end position="72"/>
    </location>
</feature>
<feature type="compositionally biased region" description="Acidic residues" evidence="1">
    <location>
        <begin position="13"/>
        <end position="30"/>
    </location>
</feature>
<feature type="compositionally biased region" description="Basic and acidic residues" evidence="1">
    <location>
        <begin position="1"/>
        <end position="11"/>
    </location>
</feature>
<organism evidence="2 3">
    <name type="scientific">Ramazzottius varieornatus</name>
    <name type="common">Water bear</name>
    <name type="synonym">Tardigrade</name>
    <dbReference type="NCBI Taxonomy" id="947166"/>
    <lineage>
        <taxon>Eukaryota</taxon>
        <taxon>Metazoa</taxon>
        <taxon>Ecdysozoa</taxon>
        <taxon>Tardigrada</taxon>
        <taxon>Eutardigrada</taxon>
        <taxon>Parachela</taxon>
        <taxon>Hypsibioidea</taxon>
        <taxon>Ramazzottiidae</taxon>
        <taxon>Ramazzottius</taxon>
    </lineage>
</organism>
<evidence type="ECO:0000313" key="3">
    <source>
        <dbReference type="Proteomes" id="UP000186922"/>
    </source>
</evidence>
<sequence>MLVDDTERPWDYGDGDEEEPPACEEDESQDTDLPNGLPEADVEDTKETGLGMVGRTAPNSQESETSESDDVSDLSSCWYKDYKEASPRCFNKMLTSGTFLPHGYNAWLTRRNQNQDLQTSHDLYELLEDFDLTIFDE</sequence>
<name>A0A1D1VIQ9_RAMVA</name>
<dbReference type="Proteomes" id="UP000186922">
    <property type="component" value="Unassembled WGS sequence"/>
</dbReference>
<comment type="caution">
    <text evidence="2">The sequence shown here is derived from an EMBL/GenBank/DDBJ whole genome shotgun (WGS) entry which is preliminary data.</text>
</comment>
<dbReference type="EMBL" id="BDGG01000005">
    <property type="protein sequence ID" value="GAU99647.1"/>
    <property type="molecule type" value="Genomic_DNA"/>
</dbReference>
<accession>A0A1D1VIQ9</accession>
<evidence type="ECO:0000313" key="2">
    <source>
        <dbReference type="EMBL" id="GAU99647.1"/>
    </source>
</evidence>
<gene>
    <name evidence="2" type="primary">RvY_10615-1</name>
    <name evidence="2" type="synonym">RvY_10615.1</name>
    <name evidence="2" type="ORF">RvY_10615</name>
</gene>
<evidence type="ECO:0000256" key="1">
    <source>
        <dbReference type="SAM" id="MobiDB-lite"/>
    </source>
</evidence>
<proteinExistence type="predicted"/>
<dbReference type="AlphaFoldDB" id="A0A1D1VIQ9"/>
<protein>
    <submittedName>
        <fullName evidence="2">Uncharacterized protein</fullName>
    </submittedName>
</protein>
<reference evidence="2 3" key="1">
    <citation type="journal article" date="2016" name="Nat. Commun.">
        <title>Extremotolerant tardigrade genome and improved radiotolerance of human cultured cells by tardigrade-unique protein.</title>
        <authorList>
            <person name="Hashimoto T."/>
            <person name="Horikawa D.D."/>
            <person name="Saito Y."/>
            <person name="Kuwahara H."/>
            <person name="Kozuka-Hata H."/>
            <person name="Shin-I T."/>
            <person name="Minakuchi Y."/>
            <person name="Ohishi K."/>
            <person name="Motoyama A."/>
            <person name="Aizu T."/>
            <person name="Enomoto A."/>
            <person name="Kondo K."/>
            <person name="Tanaka S."/>
            <person name="Hara Y."/>
            <person name="Koshikawa S."/>
            <person name="Sagara H."/>
            <person name="Miura T."/>
            <person name="Yokobori S."/>
            <person name="Miyagawa K."/>
            <person name="Suzuki Y."/>
            <person name="Kubo T."/>
            <person name="Oyama M."/>
            <person name="Kohara Y."/>
            <person name="Fujiyama A."/>
            <person name="Arakawa K."/>
            <person name="Katayama T."/>
            <person name="Toyoda A."/>
            <person name="Kunieda T."/>
        </authorList>
    </citation>
    <scope>NUCLEOTIDE SEQUENCE [LARGE SCALE GENOMIC DNA]</scope>
    <source>
        <strain evidence="2 3">YOKOZUNA-1</strain>
    </source>
</reference>
<keyword evidence="3" id="KW-1185">Reference proteome</keyword>